<dbReference type="AlphaFoldDB" id="A0A9P6FUK5"/>
<gene>
    <name evidence="3" type="ORF">BGW38_002140</name>
</gene>
<feature type="non-terminal residue" evidence="3">
    <location>
        <position position="221"/>
    </location>
</feature>
<feature type="transmembrane region" description="Helical" evidence="2">
    <location>
        <begin position="43"/>
        <end position="66"/>
    </location>
</feature>
<comment type="caution">
    <text evidence="3">The sequence shown here is derived from an EMBL/GenBank/DDBJ whole genome shotgun (WGS) entry which is preliminary data.</text>
</comment>
<evidence type="ECO:0000256" key="2">
    <source>
        <dbReference type="SAM" id="Phobius"/>
    </source>
</evidence>
<organism evidence="3 4">
    <name type="scientific">Lunasporangiospora selenospora</name>
    <dbReference type="NCBI Taxonomy" id="979761"/>
    <lineage>
        <taxon>Eukaryota</taxon>
        <taxon>Fungi</taxon>
        <taxon>Fungi incertae sedis</taxon>
        <taxon>Mucoromycota</taxon>
        <taxon>Mortierellomycotina</taxon>
        <taxon>Mortierellomycetes</taxon>
        <taxon>Mortierellales</taxon>
        <taxon>Mortierellaceae</taxon>
        <taxon>Lunasporangiospora</taxon>
    </lineage>
</organism>
<keyword evidence="2" id="KW-0472">Membrane</keyword>
<feature type="compositionally biased region" description="Basic and acidic residues" evidence="1">
    <location>
        <begin position="107"/>
        <end position="118"/>
    </location>
</feature>
<keyword evidence="2" id="KW-1133">Transmembrane helix</keyword>
<proteinExistence type="predicted"/>
<feature type="compositionally biased region" description="Low complexity" evidence="1">
    <location>
        <begin position="8"/>
        <end position="17"/>
    </location>
</feature>
<evidence type="ECO:0000313" key="4">
    <source>
        <dbReference type="Proteomes" id="UP000780801"/>
    </source>
</evidence>
<accession>A0A9P6FUK5</accession>
<name>A0A9P6FUK5_9FUNG</name>
<feature type="region of interest" description="Disordered" evidence="1">
    <location>
        <begin position="1"/>
        <end position="33"/>
    </location>
</feature>
<feature type="transmembrane region" description="Helical" evidence="2">
    <location>
        <begin position="154"/>
        <end position="176"/>
    </location>
</feature>
<feature type="non-terminal residue" evidence="3">
    <location>
        <position position="1"/>
    </location>
</feature>
<feature type="compositionally biased region" description="Polar residues" evidence="1">
    <location>
        <begin position="123"/>
        <end position="133"/>
    </location>
</feature>
<evidence type="ECO:0000313" key="3">
    <source>
        <dbReference type="EMBL" id="KAF9581000.1"/>
    </source>
</evidence>
<protein>
    <submittedName>
        <fullName evidence="3">Uncharacterized protein</fullName>
    </submittedName>
</protein>
<dbReference type="EMBL" id="JAABOA010001724">
    <property type="protein sequence ID" value="KAF9581000.1"/>
    <property type="molecule type" value="Genomic_DNA"/>
</dbReference>
<sequence length="221" mass="24641">NMQRALNGLTPPLLGGPSPMNGYSGQPLRRDDENDEKQIPWRAVLPLFVFWLLTLSLISIAIGMIVQYISVEQKRLDQENEDARASEQQLEPAESTPLLLPLHRETSREVDHSGEPVHRGRSSYASVTSLNTGRRNDQPSAVGRFRLFASSCRNMALGVFSLLFCQLQILFLPQAFNLFLRPIDLPWSEPILSLGNIVLTLEFVAHGVIASLVMALIGVRL</sequence>
<keyword evidence="2" id="KW-0812">Transmembrane</keyword>
<keyword evidence="4" id="KW-1185">Reference proteome</keyword>
<feature type="region of interest" description="Disordered" evidence="1">
    <location>
        <begin position="107"/>
        <end position="135"/>
    </location>
</feature>
<feature type="transmembrane region" description="Helical" evidence="2">
    <location>
        <begin position="196"/>
        <end position="219"/>
    </location>
</feature>
<reference evidence="3" key="1">
    <citation type="journal article" date="2020" name="Fungal Divers.">
        <title>Resolving the Mortierellaceae phylogeny through synthesis of multi-gene phylogenetics and phylogenomics.</title>
        <authorList>
            <person name="Vandepol N."/>
            <person name="Liber J."/>
            <person name="Desiro A."/>
            <person name="Na H."/>
            <person name="Kennedy M."/>
            <person name="Barry K."/>
            <person name="Grigoriev I.V."/>
            <person name="Miller A.N."/>
            <person name="O'Donnell K."/>
            <person name="Stajich J.E."/>
            <person name="Bonito G."/>
        </authorList>
    </citation>
    <scope>NUCLEOTIDE SEQUENCE</scope>
    <source>
        <strain evidence="3">KOD1015</strain>
    </source>
</reference>
<evidence type="ECO:0000256" key="1">
    <source>
        <dbReference type="SAM" id="MobiDB-lite"/>
    </source>
</evidence>
<dbReference type="Proteomes" id="UP000780801">
    <property type="component" value="Unassembled WGS sequence"/>
</dbReference>